<evidence type="ECO:0000313" key="1">
    <source>
        <dbReference type="EMBL" id="PIR42978.1"/>
    </source>
</evidence>
<name>A0A2H0R8Y8_UNCKA</name>
<sequence length="110" mass="13015">MENNMSLLSMEDLRILAEILARSPILARNVAFLLAEKGEKVTIPKQDMEFYDLVEWYIQHGMRPKVANKISREMIQPRNLPSWTDAQLLRIRNIGKKYLEDIHNFIQKIY</sequence>
<accession>A0A2H0R8Y8</accession>
<dbReference type="EMBL" id="PCXU01000044">
    <property type="protein sequence ID" value="PIR42978.1"/>
    <property type="molecule type" value="Genomic_DNA"/>
</dbReference>
<reference evidence="1 2" key="1">
    <citation type="submission" date="2017-09" db="EMBL/GenBank/DDBJ databases">
        <title>Depth-based differentiation of microbial function through sediment-hosted aquifers and enrichment of novel symbionts in the deep terrestrial subsurface.</title>
        <authorList>
            <person name="Probst A.J."/>
            <person name="Ladd B."/>
            <person name="Jarett J.K."/>
            <person name="Geller-Mcgrath D.E."/>
            <person name="Sieber C.M."/>
            <person name="Emerson J.B."/>
            <person name="Anantharaman K."/>
            <person name="Thomas B.C."/>
            <person name="Malmstrom R."/>
            <person name="Stieglmeier M."/>
            <person name="Klingl A."/>
            <person name="Woyke T."/>
            <person name="Ryan C.M."/>
            <person name="Banfield J.F."/>
        </authorList>
    </citation>
    <scope>NUCLEOTIDE SEQUENCE [LARGE SCALE GENOMIC DNA]</scope>
    <source>
        <strain evidence="1">CG10_big_fil_rev_8_21_14_0_10_32_10</strain>
    </source>
</reference>
<evidence type="ECO:0000313" key="2">
    <source>
        <dbReference type="Proteomes" id="UP000230214"/>
    </source>
</evidence>
<dbReference type="AlphaFoldDB" id="A0A2H0R8Y8"/>
<proteinExistence type="predicted"/>
<dbReference type="Proteomes" id="UP000230214">
    <property type="component" value="Unassembled WGS sequence"/>
</dbReference>
<organism evidence="1 2">
    <name type="scientific">candidate division WWE3 bacterium CG10_big_fil_rev_8_21_14_0_10_32_10</name>
    <dbReference type="NCBI Taxonomy" id="1975090"/>
    <lineage>
        <taxon>Bacteria</taxon>
        <taxon>Katanobacteria</taxon>
    </lineage>
</organism>
<protein>
    <submittedName>
        <fullName evidence="1">Uncharacterized protein</fullName>
    </submittedName>
</protein>
<gene>
    <name evidence="1" type="ORF">COV24_04970</name>
</gene>
<comment type="caution">
    <text evidence="1">The sequence shown here is derived from an EMBL/GenBank/DDBJ whole genome shotgun (WGS) entry which is preliminary data.</text>
</comment>